<dbReference type="Proteomes" id="UP000549394">
    <property type="component" value="Unassembled WGS sequence"/>
</dbReference>
<dbReference type="CDD" id="cd06121">
    <property type="entry name" value="cupin_YML079wp"/>
    <property type="match status" value="1"/>
</dbReference>
<reference evidence="2 3" key="1">
    <citation type="submission" date="2020-08" db="EMBL/GenBank/DDBJ databases">
        <authorList>
            <person name="Hejnol A."/>
        </authorList>
    </citation>
    <scope>NUCLEOTIDE SEQUENCE [LARGE SCALE GENOMIC DNA]</scope>
</reference>
<organism evidence="2 3">
    <name type="scientific">Dimorphilus gyrociliatus</name>
    <dbReference type="NCBI Taxonomy" id="2664684"/>
    <lineage>
        <taxon>Eukaryota</taxon>
        <taxon>Metazoa</taxon>
        <taxon>Spiralia</taxon>
        <taxon>Lophotrochozoa</taxon>
        <taxon>Annelida</taxon>
        <taxon>Polychaeta</taxon>
        <taxon>Polychaeta incertae sedis</taxon>
        <taxon>Dinophilidae</taxon>
        <taxon>Dimorphilus</taxon>
    </lineage>
</organism>
<dbReference type="PANTHER" id="PTHR33387">
    <property type="entry name" value="RMLC-LIKE JELLY ROLL FOLD PROTEIN"/>
    <property type="match status" value="1"/>
</dbReference>
<evidence type="ECO:0000259" key="1">
    <source>
        <dbReference type="Pfam" id="PF06172"/>
    </source>
</evidence>
<gene>
    <name evidence="2" type="ORF">DGYR_LOCUS12847</name>
</gene>
<dbReference type="InterPro" id="IPR014710">
    <property type="entry name" value="RmlC-like_jellyroll"/>
</dbReference>
<accession>A0A7I8WBG8</accession>
<evidence type="ECO:0000313" key="3">
    <source>
        <dbReference type="Proteomes" id="UP000549394"/>
    </source>
</evidence>
<dbReference type="SUPFAM" id="SSF51182">
    <property type="entry name" value="RmlC-like cupins"/>
    <property type="match status" value="1"/>
</dbReference>
<dbReference type="PANTHER" id="PTHR33387:SF3">
    <property type="entry name" value="DUF985 DOMAIN-CONTAINING PROTEIN"/>
    <property type="match status" value="1"/>
</dbReference>
<dbReference type="InterPro" id="IPR011051">
    <property type="entry name" value="RmlC_Cupin_sf"/>
</dbReference>
<dbReference type="EMBL" id="CAJFCJ010000027">
    <property type="protein sequence ID" value="CAD5125475.1"/>
    <property type="molecule type" value="Genomic_DNA"/>
</dbReference>
<dbReference type="InterPro" id="IPR009327">
    <property type="entry name" value="Cupin_DUF985"/>
</dbReference>
<keyword evidence="3" id="KW-1185">Reference proteome</keyword>
<dbReference type="InterPro" id="IPR039935">
    <property type="entry name" value="YML079W-like"/>
</dbReference>
<sequence length="172" mass="19824">MGEISTMTMNYWISHLNLKPHPEGGYYSEVYRSKGIIPSTCTEEKFKGDRNFITSIYFLLSYDNFSAFHRLKQDEIWSFHAGSSICVHIIDEDGSYSRQTVGLKLHKGETPQFVIKAGQWFSYNVEEKHGFTVVGCAVSPGFDFADFELGMREQLLAKYPQHSEIITRFTRQ</sequence>
<protein>
    <recommendedName>
        <fullName evidence="1">DUF985 domain-containing protein</fullName>
    </recommendedName>
</protein>
<dbReference type="Gene3D" id="2.60.120.10">
    <property type="entry name" value="Jelly Rolls"/>
    <property type="match status" value="1"/>
</dbReference>
<dbReference type="OrthoDB" id="6614653at2759"/>
<name>A0A7I8WBG8_9ANNE</name>
<feature type="domain" description="DUF985" evidence="1">
    <location>
        <begin position="11"/>
        <end position="149"/>
    </location>
</feature>
<dbReference type="Pfam" id="PF06172">
    <property type="entry name" value="Cupin_5"/>
    <property type="match status" value="1"/>
</dbReference>
<proteinExistence type="predicted"/>
<evidence type="ECO:0000313" key="2">
    <source>
        <dbReference type="EMBL" id="CAD5125475.1"/>
    </source>
</evidence>
<dbReference type="AlphaFoldDB" id="A0A7I8WBG8"/>
<comment type="caution">
    <text evidence="2">The sequence shown here is derived from an EMBL/GenBank/DDBJ whole genome shotgun (WGS) entry which is preliminary data.</text>
</comment>